<name>A0ABV2R796_9CAUL</name>
<comment type="caution">
    <text evidence="1">The sequence shown here is derived from an EMBL/GenBank/DDBJ whole genome shotgun (WGS) entry which is preliminary data.</text>
</comment>
<organism evidence="1 2">
    <name type="scientific">Brevundimonas faecalis</name>
    <dbReference type="NCBI Taxonomy" id="947378"/>
    <lineage>
        <taxon>Bacteria</taxon>
        <taxon>Pseudomonadati</taxon>
        <taxon>Pseudomonadota</taxon>
        <taxon>Alphaproteobacteria</taxon>
        <taxon>Caulobacterales</taxon>
        <taxon>Caulobacteraceae</taxon>
        <taxon>Brevundimonas</taxon>
    </lineage>
</organism>
<evidence type="ECO:0008006" key="3">
    <source>
        <dbReference type="Google" id="ProtNLM"/>
    </source>
</evidence>
<protein>
    <recommendedName>
        <fullName evidence="3">Ubiquitin-like domain-containing protein</fullName>
    </recommendedName>
</protein>
<reference evidence="1 2" key="1">
    <citation type="submission" date="2024-06" db="EMBL/GenBank/DDBJ databases">
        <title>Sorghum-associated microbial communities from plants grown in Nebraska, USA.</title>
        <authorList>
            <person name="Schachtman D."/>
        </authorList>
    </citation>
    <scope>NUCLEOTIDE SEQUENCE [LARGE SCALE GENOMIC DNA]</scope>
    <source>
        <strain evidence="1 2">2814</strain>
    </source>
</reference>
<accession>A0ABV2R796</accession>
<keyword evidence="2" id="KW-1185">Reference proteome</keyword>
<gene>
    <name evidence="1" type="ORF">ABIE19_000341</name>
</gene>
<proteinExistence type="predicted"/>
<evidence type="ECO:0000313" key="1">
    <source>
        <dbReference type="EMBL" id="MET4682432.1"/>
    </source>
</evidence>
<dbReference type="RefSeq" id="WP_354087378.1">
    <property type="nucleotide sequence ID" value="NZ_JBEPTF010000001.1"/>
</dbReference>
<evidence type="ECO:0000313" key="2">
    <source>
        <dbReference type="Proteomes" id="UP001549313"/>
    </source>
</evidence>
<dbReference type="Proteomes" id="UP001549313">
    <property type="component" value="Unassembled WGS sequence"/>
</dbReference>
<sequence>MNRRSFEIDRRGVGRYHPWMLRVYCDFNELSEDGRYWLLFYNQRALADVVAELGLREGDRVLLYQDVDDFEVETSLHLNRSSLFFPSMRLGASPDWTTRREIQGSQGGAIGPCREKLD</sequence>
<dbReference type="EMBL" id="JBEPTF010000001">
    <property type="protein sequence ID" value="MET4682432.1"/>
    <property type="molecule type" value="Genomic_DNA"/>
</dbReference>